<proteinExistence type="predicted"/>
<gene>
    <name evidence="3" type="ORF">KIW84_023875</name>
</gene>
<evidence type="ECO:0008006" key="5">
    <source>
        <dbReference type="Google" id="ProtNLM"/>
    </source>
</evidence>
<keyword evidence="4" id="KW-1185">Reference proteome</keyword>
<sequence>MITDQGYIDRRKWMALENANLCSPTVLDRINSLVEPSRSITVIVEESSLVIHPPQILCILLTINPRHGEVSKAMCNKGVEIFMIRPYWALDDNPQLLMNGCRPIWEEVINFAKSKHSSVPGLSRYPLAECSSGSPGG</sequence>
<accession>A0A9D4YGK1</accession>
<dbReference type="PANTHER" id="PTHR48103">
    <property type="entry name" value="MIDASIN-RELATED"/>
    <property type="match status" value="1"/>
</dbReference>
<evidence type="ECO:0000313" key="3">
    <source>
        <dbReference type="EMBL" id="KAI5437913.1"/>
    </source>
</evidence>
<keyword evidence="2" id="KW-0067">ATP-binding</keyword>
<name>A0A9D4YGK1_PEA</name>
<comment type="caution">
    <text evidence="3">The sequence shown here is derived from an EMBL/GenBank/DDBJ whole genome shotgun (WGS) entry which is preliminary data.</text>
</comment>
<dbReference type="AlphaFoldDB" id="A0A9D4YGK1"/>
<dbReference type="Proteomes" id="UP001058974">
    <property type="component" value="Chromosome 2"/>
</dbReference>
<dbReference type="GO" id="GO:0000055">
    <property type="term" value="P:ribosomal large subunit export from nucleus"/>
    <property type="evidence" value="ECO:0007669"/>
    <property type="project" value="TreeGrafter"/>
</dbReference>
<protein>
    <recommendedName>
        <fullName evidence="5">Midasin</fullName>
    </recommendedName>
</protein>
<dbReference type="PANTHER" id="PTHR48103:SF2">
    <property type="entry name" value="MIDASIN"/>
    <property type="match status" value="1"/>
</dbReference>
<evidence type="ECO:0000256" key="1">
    <source>
        <dbReference type="ARBA" id="ARBA00022741"/>
    </source>
</evidence>
<dbReference type="GO" id="GO:0030687">
    <property type="term" value="C:preribosome, large subunit precursor"/>
    <property type="evidence" value="ECO:0007669"/>
    <property type="project" value="TreeGrafter"/>
</dbReference>
<dbReference type="EMBL" id="JAMSHJ010000002">
    <property type="protein sequence ID" value="KAI5437913.1"/>
    <property type="molecule type" value="Genomic_DNA"/>
</dbReference>
<evidence type="ECO:0000313" key="4">
    <source>
        <dbReference type="Proteomes" id="UP001058974"/>
    </source>
</evidence>
<dbReference type="GO" id="GO:0000027">
    <property type="term" value="P:ribosomal large subunit assembly"/>
    <property type="evidence" value="ECO:0007669"/>
    <property type="project" value="TreeGrafter"/>
</dbReference>
<dbReference type="GO" id="GO:0005524">
    <property type="term" value="F:ATP binding"/>
    <property type="evidence" value="ECO:0007669"/>
    <property type="project" value="UniProtKB-KW"/>
</dbReference>
<evidence type="ECO:0000256" key="2">
    <source>
        <dbReference type="ARBA" id="ARBA00022840"/>
    </source>
</evidence>
<reference evidence="3 4" key="1">
    <citation type="journal article" date="2022" name="Nat. Genet.">
        <title>Improved pea reference genome and pan-genome highlight genomic features and evolutionary characteristics.</title>
        <authorList>
            <person name="Yang T."/>
            <person name="Liu R."/>
            <person name="Luo Y."/>
            <person name="Hu S."/>
            <person name="Wang D."/>
            <person name="Wang C."/>
            <person name="Pandey M.K."/>
            <person name="Ge S."/>
            <person name="Xu Q."/>
            <person name="Li N."/>
            <person name="Li G."/>
            <person name="Huang Y."/>
            <person name="Saxena R.K."/>
            <person name="Ji Y."/>
            <person name="Li M."/>
            <person name="Yan X."/>
            <person name="He Y."/>
            <person name="Liu Y."/>
            <person name="Wang X."/>
            <person name="Xiang C."/>
            <person name="Varshney R.K."/>
            <person name="Ding H."/>
            <person name="Gao S."/>
            <person name="Zong X."/>
        </authorList>
    </citation>
    <scope>NUCLEOTIDE SEQUENCE [LARGE SCALE GENOMIC DNA]</scope>
    <source>
        <strain evidence="3 4">cv. Zhongwan 6</strain>
    </source>
</reference>
<dbReference type="GO" id="GO:0005634">
    <property type="term" value="C:nucleus"/>
    <property type="evidence" value="ECO:0007669"/>
    <property type="project" value="TreeGrafter"/>
</dbReference>
<keyword evidence="1" id="KW-0547">Nucleotide-binding</keyword>
<organism evidence="3 4">
    <name type="scientific">Pisum sativum</name>
    <name type="common">Garden pea</name>
    <name type="synonym">Lathyrus oleraceus</name>
    <dbReference type="NCBI Taxonomy" id="3888"/>
    <lineage>
        <taxon>Eukaryota</taxon>
        <taxon>Viridiplantae</taxon>
        <taxon>Streptophyta</taxon>
        <taxon>Embryophyta</taxon>
        <taxon>Tracheophyta</taxon>
        <taxon>Spermatophyta</taxon>
        <taxon>Magnoliopsida</taxon>
        <taxon>eudicotyledons</taxon>
        <taxon>Gunneridae</taxon>
        <taxon>Pentapetalae</taxon>
        <taxon>rosids</taxon>
        <taxon>fabids</taxon>
        <taxon>Fabales</taxon>
        <taxon>Fabaceae</taxon>
        <taxon>Papilionoideae</taxon>
        <taxon>50 kb inversion clade</taxon>
        <taxon>NPAAA clade</taxon>
        <taxon>Hologalegina</taxon>
        <taxon>IRL clade</taxon>
        <taxon>Fabeae</taxon>
        <taxon>Lathyrus</taxon>
    </lineage>
</organism>
<dbReference type="Gramene" id="Psat02G0387500-T1">
    <property type="protein sequence ID" value="KAI5437913.1"/>
    <property type="gene ID" value="KIW84_023875"/>
</dbReference>